<dbReference type="GO" id="GO:0006508">
    <property type="term" value="P:proteolysis"/>
    <property type="evidence" value="ECO:0007669"/>
    <property type="project" value="UniProtKB-KW"/>
</dbReference>
<gene>
    <name evidence="22" type="ORF">C8E01_103164</name>
</gene>
<dbReference type="GO" id="GO:0009002">
    <property type="term" value="F:serine-type D-Ala-D-Ala carboxypeptidase activity"/>
    <property type="evidence" value="ECO:0007669"/>
    <property type="project" value="UniProtKB-EC"/>
</dbReference>
<feature type="transmembrane region" description="Helical" evidence="19">
    <location>
        <begin position="92"/>
        <end position="120"/>
    </location>
</feature>
<dbReference type="SUPFAM" id="SSF53955">
    <property type="entry name" value="Lysozyme-like"/>
    <property type="match status" value="1"/>
</dbReference>
<keyword evidence="11" id="KW-0133">Cell shape</keyword>
<evidence type="ECO:0000256" key="5">
    <source>
        <dbReference type="ARBA" id="ARBA00022475"/>
    </source>
</evidence>
<evidence type="ECO:0000256" key="4">
    <source>
        <dbReference type="ARBA" id="ARBA00007739"/>
    </source>
</evidence>
<evidence type="ECO:0000313" key="22">
    <source>
        <dbReference type="EMBL" id="PVY42298.1"/>
    </source>
</evidence>
<evidence type="ECO:0000256" key="1">
    <source>
        <dbReference type="ARBA" id="ARBA00004236"/>
    </source>
</evidence>
<feature type="transmembrane region" description="Helical" evidence="19">
    <location>
        <begin position="33"/>
        <end position="54"/>
    </location>
</feature>
<dbReference type="InterPro" id="IPR023346">
    <property type="entry name" value="Lysozyme-like_dom_sf"/>
</dbReference>
<comment type="similarity">
    <text evidence="4">In the N-terminal section; belongs to the glycosyltransferase 51 family.</text>
</comment>
<reference evidence="22 23" key="1">
    <citation type="submission" date="2018-04" db="EMBL/GenBank/DDBJ databases">
        <title>Genomic Encyclopedia of Type Strains, Phase IV (KMG-IV): sequencing the most valuable type-strain genomes for metagenomic binning, comparative biology and taxonomic classification.</title>
        <authorList>
            <person name="Goeker M."/>
        </authorList>
    </citation>
    <scope>NUCLEOTIDE SEQUENCE [LARGE SCALE GENOMIC DNA]</scope>
    <source>
        <strain evidence="22 23">DSM 100231</strain>
    </source>
</reference>
<evidence type="ECO:0000259" key="20">
    <source>
        <dbReference type="Pfam" id="PF00905"/>
    </source>
</evidence>
<evidence type="ECO:0000256" key="7">
    <source>
        <dbReference type="ARBA" id="ARBA00022670"/>
    </source>
</evidence>
<keyword evidence="15" id="KW-0961">Cell wall biogenesis/degradation</keyword>
<proteinExistence type="inferred from homology"/>
<comment type="caution">
    <text evidence="22">The sequence shown here is derived from an EMBL/GenBank/DDBJ whole genome shotgun (WGS) entry which is preliminary data.</text>
</comment>
<evidence type="ECO:0000256" key="3">
    <source>
        <dbReference type="ARBA" id="ARBA00007090"/>
    </source>
</evidence>
<dbReference type="AlphaFoldDB" id="A0A2U1B0V5"/>
<dbReference type="GO" id="GO:0005886">
    <property type="term" value="C:plasma membrane"/>
    <property type="evidence" value="ECO:0007669"/>
    <property type="project" value="UniProtKB-SubCell"/>
</dbReference>
<feature type="domain" description="Glycosyl transferase family 51" evidence="21">
    <location>
        <begin position="150"/>
        <end position="321"/>
    </location>
</feature>
<evidence type="ECO:0000256" key="8">
    <source>
        <dbReference type="ARBA" id="ARBA00022676"/>
    </source>
</evidence>
<organism evidence="22 23">
    <name type="scientific">Pontibacter virosus</name>
    <dbReference type="NCBI Taxonomy" id="1765052"/>
    <lineage>
        <taxon>Bacteria</taxon>
        <taxon>Pseudomonadati</taxon>
        <taxon>Bacteroidota</taxon>
        <taxon>Cytophagia</taxon>
        <taxon>Cytophagales</taxon>
        <taxon>Hymenobacteraceae</taxon>
        <taxon>Pontibacter</taxon>
    </lineage>
</organism>
<keyword evidence="5" id="KW-1003">Cell membrane</keyword>
<evidence type="ECO:0000256" key="13">
    <source>
        <dbReference type="ARBA" id="ARBA00023136"/>
    </source>
</evidence>
<evidence type="ECO:0000259" key="21">
    <source>
        <dbReference type="Pfam" id="PF00912"/>
    </source>
</evidence>
<evidence type="ECO:0000256" key="11">
    <source>
        <dbReference type="ARBA" id="ARBA00022960"/>
    </source>
</evidence>
<sequence>MAWLLPAFWLLLGQQLRNNLPYMKRLLVKLIKLITYGLLVPVLTFLGTQFRLFFESQKPKFTAAYWRQKGQAIRQFNLFKPRMSDIRAILRFALKGALFLLLGFTIFYLAVFTGIVGGAIPSRAQLKAIQNNTASEVYSADKVLLGRYYIQDRTNIRYDDIAPVAINALIATEDVRFYKHSGVDTRSMARVLIKTLLMGQESAGGGSTLSQQLAKNLFPRKGRRIWEMPINKMREIIIARKLESIYSKQELLELYLNTVPMGGNLYGIERASRRFFNTTADSLRTEQAAVLIGMLKATTSYNPRLYPERSLQRRNVVLNQMARYEFLTPQEADSLKKTPLKLNYRYITHNDGMAPYFREQLRQELVQWAATQRKQNGQPYNLYTDGLKIYTTIDSRMQRHAEQAVRKKMAQLQQQFDAHWKGRTPWGSDASVIQLAMQRSDRYKKMKAGGADEAEILENFRQPVNMQVFNWKGSTTKPMTPMDSLQYYQRFLNTGLLSMEPATGFVRAWVGGINHHAFKYDHVRSRRQVGSTFKPFVYAAALEKGINPCEYFPNELTTYPEYEDWSPRNSNGQYGGEYTMRGALAQSVNTISAHLILETGVDRTVSLAKRMGIQQDLPRVPSLALGTADLSLLEMVSAYTAFANGGYKTEPIYIDRIEDSQSRVIHQYRSRSGTQRVLSRDNAAVMLHLLQGVVEEGSAARLRTEYGLRMDIAGKTGTSQEHADGWFIGITPELVTGVWVGAESPKVRFRTISEGQGSRTAMPVWGEYMRRLAQDKEFASLRTGRFAPLPSHLQGMVSCPSYRDAPPEPENIFDRIADRVVKTYEDWKNQAKSNRERKQEEKRRRQEEKKNRRIHWF</sequence>
<dbReference type="EMBL" id="QEKI01000003">
    <property type="protein sequence ID" value="PVY42298.1"/>
    <property type="molecule type" value="Genomic_DNA"/>
</dbReference>
<keyword evidence="8" id="KW-0328">Glycosyltransferase</keyword>
<dbReference type="Proteomes" id="UP000245466">
    <property type="component" value="Unassembled WGS sequence"/>
</dbReference>
<evidence type="ECO:0000256" key="19">
    <source>
        <dbReference type="SAM" id="Phobius"/>
    </source>
</evidence>
<keyword evidence="12" id="KW-0573">Peptidoglycan synthesis</keyword>
<dbReference type="InterPro" id="IPR036950">
    <property type="entry name" value="PBP_transglycosylase"/>
</dbReference>
<evidence type="ECO:0000256" key="15">
    <source>
        <dbReference type="ARBA" id="ARBA00023316"/>
    </source>
</evidence>
<keyword evidence="6" id="KW-0121">Carboxypeptidase</keyword>
<dbReference type="GO" id="GO:0008360">
    <property type="term" value="P:regulation of cell shape"/>
    <property type="evidence" value="ECO:0007669"/>
    <property type="project" value="UniProtKB-KW"/>
</dbReference>
<comment type="similarity">
    <text evidence="3">In the C-terminal section; belongs to the transpeptidase family.</text>
</comment>
<keyword evidence="19" id="KW-0812">Transmembrane</keyword>
<dbReference type="GO" id="GO:0030288">
    <property type="term" value="C:outer membrane-bounded periplasmic space"/>
    <property type="evidence" value="ECO:0007669"/>
    <property type="project" value="TreeGrafter"/>
</dbReference>
<dbReference type="GO" id="GO:0008658">
    <property type="term" value="F:penicillin binding"/>
    <property type="evidence" value="ECO:0007669"/>
    <property type="project" value="InterPro"/>
</dbReference>
<protein>
    <submittedName>
        <fullName evidence="22">Penicillin-binding protein 1A</fullName>
    </submittedName>
</protein>
<evidence type="ECO:0000313" key="23">
    <source>
        <dbReference type="Proteomes" id="UP000245466"/>
    </source>
</evidence>
<dbReference type="GO" id="GO:0009252">
    <property type="term" value="P:peptidoglycan biosynthetic process"/>
    <property type="evidence" value="ECO:0007669"/>
    <property type="project" value="UniProtKB-KW"/>
</dbReference>
<evidence type="ECO:0000256" key="9">
    <source>
        <dbReference type="ARBA" id="ARBA00022679"/>
    </source>
</evidence>
<dbReference type="PANTHER" id="PTHR32282">
    <property type="entry name" value="BINDING PROTEIN TRANSPEPTIDASE, PUTATIVE-RELATED"/>
    <property type="match status" value="1"/>
</dbReference>
<name>A0A2U1B0V5_9BACT</name>
<dbReference type="InterPro" id="IPR050396">
    <property type="entry name" value="Glycosyltr_51/Transpeptidase"/>
</dbReference>
<dbReference type="RefSeq" id="WP_243409450.1">
    <property type="nucleotide sequence ID" value="NZ_QEKI01000003.1"/>
</dbReference>
<feature type="region of interest" description="Disordered" evidence="18">
    <location>
        <begin position="829"/>
        <end position="857"/>
    </location>
</feature>
<keyword evidence="13 19" id="KW-0472">Membrane</keyword>
<evidence type="ECO:0000256" key="17">
    <source>
        <dbReference type="ARBA" id="ARBA00049902"/>
    </source>
</evidence>
<dbReference type="Pfam" id="PF00912">
    <property type="entry name" value="Transgly"/>
    <property type="match status" value="1"/>
</dbReference>
<evidence type="ECO:0000256" key="2">
    <source>
        <dbReference type="ARBA" id="ARBA00004752"/>
    </source>
</evidence>
<dbReference type="Gene3D" id="3.40.710.10">
    <property type="entry name" value="DD-peptidase/beta-lactamase superfamily"/>
    <property type="match status" value="2"/>
</dbReference>
<comment type="catalytic activity">
    <reaction evidence="17">
        <text>[GlcNAc-(1-&gt;4)-Mur2Ac(oyl-L-Ala-gamma-D-Glu-L-Lys-D-Ala-D-Ala)](n)-di-trans,octa-cis-undecaprenyl diphosphate + beta-D-GlcNAc-(1-&gt;4)-Mur2Ac(oyl-L-Ala-gamma-D-Glu-L-Lys-D-Ala-D-Ala)-di-trans,octa-cis-undecaprenyl diphosphate = [GlcNAc-(1-&gt;4)-Mur2Ac(oyl-L-Ala-gamma-D-Glu-L-Lys-D-Ala-D-Ala)](n+1)-di-trans,octa-cis-undecaprenyl diphosphate + di-trans,octa-cis-undecaprenyl diphosphate + H(+)</text>
        <dbReference type="Rhea" id="RHEA:23708"/>
        <dbReference type="Rhea" id="RHEA-COMP:9602"/>
        <dbReference type="Rhea" id="RHEA-COMP:9603"/>
        <dbReference type="ChEBI" id="CHEBI:15378"/>
        <dbReference type="ChEBI" id="CHEBI:58405"/>
        <dbReference type="ChEBI" id="CHEBI:60033"/>
        <dbReference type="ChEBI" id="CHEBI:78435"/>
        <dbReference type="EC" id="2.4.99.28"/>
    </reaction>
</comment>
<dbReference type="GO" id="GO:0008955">
    <property type="term" value="F:peptidoglycan glycosyltransferase activity"/>
    <property type="evidence" value="ECO:0007669"/>
    <property type="project" value="UniProtKB-EC"/>
</dbReference>
<feature type="compositionally biased region" description="Basic and acidic residues" evidence="18">
    <location>
        <begin position="829"/>
        <end position="850"/>
    </location>
</feature>
<dbReference type="SUPFAM" id="SSF56601">
    <property type="entry name" value="beta-lactamase/transpeptidase-like"/>
    <property type="match status" value="1"/>
</dbReference>
<keyword evidence="14" id="KW-0511">Multifunctional enzyme</keyword>
<comment type="subcellular location">
    <subcellularLocation>
        <location evidence="1">Cell membrane</location>
    </subcellularLocation>
</comment>
<keyword evidence="10" id="KW-0378">Hydrolase</keyword>
<evidence type="ECO:0000256" key="18">
    <source>
        <dbReference type="SAM" id="MobiDB-lite"/>
    </source>
</evidence>
<evidence type="ECO:0000256" key="16">
    <source>
        <dbReference type="ARBA" id="ARBA00034000"/>
    </source>
</evidence>
<comment type="pathway">
    <text evidence="2">Cell wall biogenesis; peptidoglycan biosynthesis.</text>
</comment>
<keyword evidence="9" id="KW-0808">Transferase</keyword>
<dbReference type="Gene3D" id="1.10.3810.10">
    <property type="entry name" value="Biosynthetic peptidoglycan transglycosylase-like"/>
    <property type="match status" value="1"/>
</dbReference>
<dbReference type="InterPro" id="IPR012338">
    <property type="entry name" value="Beta-lactam/transpept-like"/>
</dbReference>
<accession>A0A2U1B0V5</accession>
<comment type="catalytic activity">
    <reaction evidence="16">
        <text>Preferential cleavage: (Ac)2-L-Lys-D-Ala-|-D-Ala. Also transpeptidation of peptidyl-alanyl moieties that are N-acyl substituents of D-alanine.</text>
        <dbReference type="EC" id="3.4.16.4"/>
    </reaction>
</comment>
<evidence type="ECO:0000256" key="14">
    <source>
        <dbReference type="ARBA" id="ARBA00023268"/>
    </source>
</evidence>
<keyword evidence="7" id="KW-0645">Protease</keyword>
<keyword evidence="23" id="KW-1185">Reference proteome</keyword>
<dbReference type="Pfam" id="PF00905">
    <property type="entry name" value="Transpeptidase"/>
    <property type="match status" value="1"/>
</dbReference>
<dbReference type="InterPro" id="IPR001264">
    <property type="entry name" value="Glyco_trans_51"/>
</dbReference>
<evidence type="ECO:0000256" key="12">
    <source>
        <dbReference type="ARBA" id="ARBA00022984"/>
    </source>
</evidence>
<evidence type="ECO:0000256" key="6">
    <source>
        <dbReference type="ARBA" id="ARBA00022645"/>
    </source>
</evidence>
<evidence type="ECO:0000256" key="10">
    <source>
        <dbReference type="ARBA" id="ARBA00022801"/>
    </source>
</evidence>
<keyword evidence="19" id="KW-1133">Transmembrane helix</keyword>
<feature type="domain" description="Penicillin-binding protein transpeptidase" evidence="20">
    <location>
        <begin position="499"/>
        <end position="733"/>
    </location>
</feature>
<dbReference type="PANTHER" id="PTHR32282:SF11">
    <property type="entry name" value="PENICILLIN-BINDING PROTEIN 1B"/>
    <property type="match status" value="1"/>
</dbReference>
<dbReference type="GO" id="GO:0071555">
    <property type="term" value="P:cell wall organization"/>
    <property type="evidence" value="ECO:0007669"/>
    <property type="project" value="UniProtKB-KW"/>
</dbReference>
<dbReference type="InterPro" id="IPR001460">
    <property type="entry name" value="PCN-bd_Tpept"/>
</dbReference>